<feature type="transmembrane region" description="Helical" evidence="2">
    <location>
        <begin position="188"/>
        <end position="209"/>
    </location>
</feature>
<keyword evidence="4" id="KW-1185">Reference proteome</keyword>
<keyword evidence="2" id="KW-0812">Transmembrane</keyword>
<evidence type="ECO:0000313" key="4">
    <source>
        <dbReference type="Proteomes" id="UP000248536"/>
    </source>
</evidence>
<dbReference type="AlphaFoldDB" id="A0A2Z4LVI0"/>
<dbReference type="OrthoDB" id="6057700at2"/>
<dbReference type="KEGG" id="spon:HME9304_02856"/>
<feature type="compositionally biased region" description="Polar residues" evidence="1">
    <location>
        <begin position="304"/>
        <end position="323"/>
    </location>
</feature>
<dbReference type="RefSeq" id="WP_112379178.1">
    <property type="nucleotide sequence ID" value="NZ_CP030104.1"/>
</dbReference>
<feature type="compositionally biased region" description="Low complexity" evidence="1">
    <location>
        <begin position="497"/>
        <end position="532"/>
    </location>
</feature>
<proteinExistence type="predicted"/>
<feature type="region of interest" description="Disordered" evidence="1">
    <location>
        <begin position="471"/>
        <end position="536"/>
    </location>
</feature>
<keyword evidence="2" id="KW-0472">Membrane</keyword>
<keyword evidence="2" id="KW-1133">Transmembrane helix</keyword>
<evidence type="ECO:0000256" key="2">
    <source>
        <dbReference type="SAM" id="Phobius"/>
    </source>
</evidence>
<name>A0A2Z4LVI0_9FLAO</name>
<dbReference type="EMBL" id="CP030104">
    <property type="protein sequence ID" value="AWX45826.1"/>
    <property type="molecule type" value="Genomic_DNA"/>
</dbReference>
<evidence type="ECO:0000313" key="3">
    <source>
        <dbReference type="EMBL" id="AWX45826.1"/>
    </source>
</evidence>
<organism evidence="3 4">
    <name type="scientific">Flagellimonas maritima</name>
    <dbReference type="NCBI Taxonomy" id="1383885"/>
    <lineage>
        <taxon>Bacteria</taxon>
        <taxon>Pseudomonadati</taxon>
        <taxon>Bacteroidota</taxon>
        <taxon>Flavobacteriia</taxon>
        <taxon>Flavobacteriales</taxon>
        <taxon>Flavobacteriaceae</taxon>
        <taxon>Flagellimonas</taxon>
    </lineage>
</organism>
<sequence length="660" mass="73309">MRISATILIFVLAALGFGQEDFKMPELDAENDVYTLEFSPDSKNEKVISTYMKGNTVKDSLRFWAEGTILIQNVMVTVLSTDITAKIKVDIVKDHWEDSKINGYLKDGAFQERFDTAGRFGVVVTSDVPGKPFYLAVWTSGALVPDMGTLYYPASEENTALNQNTNGYGVTTVGKNGDNSNDNSDTNYLTLALIAILVIIAVLLGVMVFRKKKGAMLLIFVLFFGGNEVIQAQAQSMSEVVLNGLLEEYTGVKDLGTYARNLQDAGYLGRRRPLDPIADADAEADVSTGGGPRLPSSCLPPRYGTSTLGGSIVSGNFEDTSMTSGSSNPNSEDSSADAESDSSSSKGLNEDFESPMSDEKAQDYEAEKNQLRNEHQNRNQQAQETLDEQLEYENKVHEQVMDNARTTFNAQLTAAEGNAELVATLTTAYANQTASFSRSHINRIQQMQTRFQEQRNRNDMELERGLKKLRERYEDEKEDEDAKKEEQNDDSQGKGLGNRSNGSNAGNRSNDNSNSPSSSQSQNNADSSNRNSGSANEEACNCLDRAYIELDKRRLNLERLRIIYAHSMKKINAGIAFGDNVSGVHGVSGLAWQSQKMIILKESIPTLNKAYDDKYAEMIEALEENLLEIDRCERLLGYENWYNHAGFIYYQFMADKYKRN</sequence>
<gene>
    <name evidence="3" type="ORF">HME9304_02856</name>
</gene>
<feature type="compositionally biased region" description="Low complexity" evidence="1">
    <location>
        <begin position="324"/>
        <end position="333"/>
    </location>
</feature>
<feature type="region of interest" description="Disordered" evidence="1">
    <location>
        <begin position="282"/>
        <end position="364"/>
    </location>
</feature>
<feature type="compositionally biased region" description="Basic and acidic residues" evidence="1">
    <location>
        <begin position="471"/>
        <end position="486"/>
    </location>
</feature>
<dbReference type="Proteomes" id="UP000248536">
    <property type="component" value="Chromosome"/>
</dbReference>
<accession>A0A2Z4LVI0</accession>
<evidence type="ECO:0000256" key="1">
    <source>
        <dbReference type="SAM" id="MobiDB-lite"/>
    </source>
</evidence>
<reference evidence="3 4" key="1">
    <citation type="submission" date="2018-06" db="EMBL/GenBank/DDBJ databases">
        <title>Spongiibacterium sp. HME9304 Genome sequencing and assembly.</title>
        <authorList>
            <person name="Kang H."/>
            <person name="Kim H."/>
            <person name="Joh K."/>
        </authorList>
    </citation>
    <scope>NUCLEOTIDE SEQUENCE [LARGE SCALE GENOMIC DNA]</scope>
    <source>
        <strain evidence="3 4">HME9304</strain>
    </source>
</reference>
<protein>
    <submittedName>
        <fullName evidence="3">Uncharacterized protein</fullName>
    </submittedName>
</protein>